<dbReference type="AlphaFoldDB" id="A0A2V4N633"/>
<dbReference type="Pfam" id="PF23951">
    <property type="entry name" value="DUF7282"/>
    <property type="match status" value="1"/>
</dbReference>
<dbReference type="Proteomes" id="UP000248012">
    <property type="component" value="Unassembled WGS sequence"/>
</dbReference>
<comment type="caution">
    <text evidence="3">The sequence shown here is derived from an EMBL/GenBank/DDBJ whole genome shotgun (WGS) entry which is preliminary data.</text>
</comment>
<evidence type="ECO:0000313" key="4">
    <source>
        <dbReference type="Proteomes" id="UP000248012"/>
    </source>
</evidence>
<dbReference type="InterPro" id="IPR055706">
    <property type="entry name" value="Slg1/2_DUF7282"/>
</dbReference>
<evidence type="ECO:0000256" key="1">
    <source>
        <dbReference type="SAM" id="SignalP"/>
    </source>
</evidence>
<keyword evidence="4" id="KW-1185">Reference proteome</keyword>
<dbReference type="RefSeq" id="WP_110794249.1">
    <property type="nucleotide sequence ID" value="NZ_KZ826481.1"/>
</dbReference>
<evidence type="ECO:0000313" key="3">
    <source>
        <dbReference type="EMBL" id="PYC49412.1"/>
    </source>
</evidence>
<feature type="signal peptide" evidence="1">
    <location>
        <begin position="1"/>
        <end position="20"/>
    </location>
</feature>
<name>A0A2V4N633_9RHOB</name>
<evidence type="ECO:0000259" key="2">
    <source>
        <dbReference type="Pfam" id="PF23951"/>
    </source>
</evidence>
<keyword evidence="1" id="KW-0732">Signal</keyword>
<feature type="chain" id="PRO_5015871531" description="DUF7282 domain-containing protein" evidence="1">
    <location>
        <begin position="21"/>
        <end position="139"/>
    </location>
</feature>
<accession>A0A2V4N633</accession>
<sequence length="139" mass="14543">MKTFTMTLAAAATAATGAFADAHMGAAMIEAGNQSLAGNGTVRADKVVTPVDGWLVIHRVDDGKPGPVIGHSKLDAGDNMAVSTQLLMETVPGEELMLMIHTEDGGLEQNVFEYTLGSSKDVPLVINEMPVMTTVTVTQ</sequence>
<feature type="domain" description="DUF7282" evidence="2">
    <location>
        <begin position="27"/>
        <end position="138"/>
    </location>
</feature>
<organism evidence="3 4">
    <name type="scientific">Litorivita pollutaquae</name>
    <dbReference type="NCBI Taxonomy" id="2200892"/>
    <lineage>
        <taxon>Bacteria</taxon>
        <taxon>Pseudomonadati</taxon>
        <taxon>Pseudomonadota</taxon>
        <taxon>Alphaproteobacteria</taxon>
        <taxon>Rhodobacterales</taxon>
        <taxon>Paracoccaceae</taxon>
        <taxon>Litorivita</taxon>
    </lineage>
</organism>
<protein>
    <recommendedName>
        <fullName evidence="2">DUF7282 domain-containing protein</fullName>
    </recommendedName>
</protein>
<dbReference type="OrthoDB" id="5874543at2"/>
<dbReference type="EMBL" id="QFVT01000001">
    <property type="protein sequence ID" value="PYC49412.1"/>
    <property type="molecule type" value="Genomic_DNA"/>
</dbReference>
<gene>
    <name evidence="3" type="ORF">DI396_00655</name>
</gene>
<reference evidence="3 4" key="1">
    <citation type="submission" date="2018-05" db="EMBL/GenBank/DDBJ databases">
        <title>Oceanovita maritima gen. nov., sp. nov., a marine bacterium in the family Rhodobacteraceae isolated from surface seawater of Lundu port Xiamen, China.</title>
        <authorList>
            <person name="Hetharua B.H."/>
            <person name="Min D."/>
            <person name="Liao H."/>
            <person name="Tian Y."/>
        </authorList>
    </citation>
    <scope>NUCLEOTIDE SEQUENCE [LARGE SCALE GENOMIC DNA]</scope>
    <source>
        <strain evidence="3 4">FSX-11</strain>
    </source>
</reference>
<proteinExistence type="predicted"/>